<accession>A0ABU9IWH6</accession>
<dbReference type="InterPro" id="IPR052558">
    <property type="entry name" value="Siderophore_Hydrolase_D"/>
</dbReference>
<evidence type="ECO:0000256" key="2">
    <source>
        <dbReference type="ARBA" id="ARBA00022801"/>
    </source>
</evidence>
<dbReference type="Pfam" id="PF00756">
    <property type="entry name" value="Esterase"/>
    <property type="match status" value="1"/>
</dbReference>
<dbReference type="InterPro" id="IPR000801">
    <property type="entry name" value="Esterase-like"/>
</dbReference>
<keyword evidence="5" id="KW-1185">Reference proteome</keyword>
<evidence type="ECO:0000256" key="1">
    <source>
        <dbReference type="ARBA" id="ARBA00005622"/>
    </source>
</evidence>
<sequence length="383" mass="41232">MTGWARTGRWLATALCLWGSSLQASAAPLAVPDAQQFDLTASASQRTYRVFVGLPSKPAPAAGYGVLYVMDGNAMFLTALESVRALERRPDVPKDLATIVVGIGYPDGVDIGTERTLDLTPAGSGSPRIQAPSGGADAFLAFIERDLKPKVASMAKIDPDRQGIFGHSFGGLFVLHALANRPQAFQSYMAASPSVWFADPAIRDALAAMVEKGAPGDRAPRLLVTAGEYEQTPSPSMRAHPHAERMMGVLRERRQVDSARGIVELVARAAGVEARFDEIAGEDHGTVIPAAIGRAVSFMLAPPLPVPDVPTAQAYLGMTAEQRYDLRLRVRDLPDNVRIPWLNELKKTLHEGLTAAQAKMLHDERNRMDAENGTRPHAVNASE</sequence>
<feature type="signal peptide" evidence="3">
    <location>
        <begin position="1"/>
        <end position="26"/>
    </location>
</feature>
<dbReference type="GO" id="GO:0016787">
    <property type="term" value="F:hydrolase activity"/>
    <property type="evidence" value="ECO:0007669"/>
    <property type="project" value="UniProtKB-KW"/>
</dbReference>
<dbReference type="Gene3D" id="3.40.50.1820">
    <property type="entry name" value="alpha/beta hydrolase"/>
    <property type="match status" value="1"/>
</dbReference>
<protein>
    <submittedName>
        <fullName evidence="4">Alpha/beta hydrolase-fold protein</fullName>
    </submittedName>
</protein>
<evidence type="ECO:0000313" key="4">
    <source>
        <dbReference type="EMBL" id="MEL1263014.1"/>
    </source>
</evidence>
<organism evidence="4 5">
    <name type="scientific">Pseudoxanthomonas putridarboris</name>
    <dbReference type="NCBI Taxonomy" id="752605"/>
    <lineage>
        <taxon>Bacteria</taxon>
        <taxon>Pseudomonadati</taxon>
        <taxon>Pseudomonadota</taxon>
        <taxon>Gammaproteobacteria</taxon>
        <taxon>Lysobacterales</taxon>
        <taxon>Lysobacteraceae</taxon>
        <taxon>Pseudoxanthomonas</taxon>
    </lineage>
</organism>
<comment type="similarity">
    <text evidence="1">Belongs to the esterase D family.</text>
</comment>
<dbReference type="InterPro" id="IPR029058">
    <property type="entry name" value="AB_hydrolase_fold"/>
</dbReference>
<gene>
    <name evidence="4" type="ORF">AAD027_01320</name>
</gene>
<comment type="caution">
    <text evidence="4">The sequence shown here is derived from an EMBL/GenBank/DDBJ whole genome shotgun (WGS) entry which is preliminary data.</text>
</comment>
<name>A0ABU9IWH6_9GAMM</name>
<dbReference type="RefSeq" id="WP_341724213.1">
    <property type="nucleotide sequence ID" value="NZ_JBBWWT010000001.1"/>
</dbReference>
<feature type="chain" id="PRO_5046198796" evidence="3">
    <location>
        <begin position="27"/>
        <end position="383"/>
    </location>
</feature>
<dbReference type="PANTHER" id="PTHR40841:SF2">
    <property type="entry name" value="SIDEROPHORE-DEGRADING ESTERASE (EUROFUNG)"/>
    <property type="match status" value="1"/>
</dbReference>
<evidence type="ECO:0000256" key="3">
    <source>
        <dbReference type="SAM" id="SignalP"/>
    </source>
</evidence>
<proteinExistence type="inferred from homology"/>
<dbReference type="EMBL" id="JBBWWT010000001">
    <property type="protein sequence ID" value="MEL1263014.1"/>
    <property type="molecule type" value="Genomic_DNA"/>
</dbReference>
<evidence type="ECO:0000313" key="5">
    <source>
        <dbReference type="Proteomes" id="UP001459204"/>
    </source>
</evidence>
<keyword evidence="2 4" id="KW-0378">Hydrolase</keyword>
<dbReference type="SUPFAM" id="SSF53474">
    <property type="entry name" value="alpha/beta-Hydrolases"/>
    <property type="match status" value="1"/>
</dbReference>
<dbReference type="PANTHER" id="PTHR40841">
    <property type="entry name" value="SIDEROPHORE TRIACETYLFUSARININE C ESTERASE"/>
    <property type="match status" value="1"/>
</dbReference>
<keyword evidence="3" id="KW-0732">Signal</keyword>
<dbReference type="Proteomes" id="UP001459204">
    <property type="component" value="Unassembled WGS sequence"/>
</dbReference>
<reference evidence="4 5" key="1">
    <citation type="submission" date="2024-04" db="EMBL/GenBank/DDBJ databases">
        <title>Draft genome sequence of Pseudoxanthomonas putridarboris WD12.</title>
        <authorList>
            <person name="Oh J."/>
        </authorList>
    </citation>
    <scope>NUCLEOTIDE SEQUENCE [LARGE SCALE GENOMIC DNA]</scope>
    <source>
        <strain evidence="4 5">WD12</strain>
    </source>
</reference>